<dbReference type="GO" id="GO:0008289">
    <property type="term" value="F:lipid binding"/>
    <property type="evidence" value="ECO:0007669"/>
    <property type="project" value="InterPro"/>
</dbReference>
<dbReference type="InterPro" id="IPR000463">
    <property type="entry name" value="Fatty_acid-bd"/>
</dbReference>
<dbReference type="OrthoDB" id="10016075at2759"/>
<dbReference type="PANTHER" id="PTHR11955">
    <property type="entry name" value="FATTY ACID BINDING PROTEIN"/>
    <property type="match status" value="1"/>
</dbReference>
<gene>
    <name evidence="3" type="primary">LOC109486183</name>
</gene>
<comment type="similarity">
    <text evidence="1">Belongs to the calycin superfamily. Fatty-acid binding protein (FABP) family.</text>
</comment>
<dbReference type="AlphaFoldDB" id="A0A6P4ZW92"/>
<protein>
    <submittedName>
        <fullName evidence="3">Fatty acid-binding protein 2, liver-like</fullName>
    </submittedName>
</protein>
<dbReference type="CDD" id="cd00742">
    <property type="entry name" value="FABP"/>
    <property type="match status" value="1"/>
</dbReference>
<dbReference type="RefSeq" id="XP_019645455.1">
    <property type="nucleotide sequence ID" value="XM_019789896.1"/>
</dbReference>
<dbReference type="InterPro" id="IPR031259">
    <property type="entry name" value="ILBP"/>
</dbReference>
<dbReference type="Proteomes" id="UP000515135">
    <property type="component" value="Unplaced"/>
</dbReference>
<dbReference type="PRINTS" id="PR00178">
    <property type="entry name" value="FATTYACIDBP"/>
</dbReference>
<proteinExistence type="inferred from homology"/>
<name>A0A6P4ZW92_BRABE</name>
<keyword evidence="2" id="KW-1185">Reference proteome</keyword>
<reference evidence="3" key="1">
    <citation type="submission" date="2025-08" db="UniProtKB">
        <authorList>
            <consortium name="RefSeq"/>
        </authorList>
    </citation>
    <scope>IDENTIFICATION</scope>
    <source>
        <tissue evidence="3">Gonad</tissue>
    </source>
</reference>
<evidence type="ECO:0000313" key="3">
    <source>
        <dbReference type="RefSeq" id="XP_019645455.1"/>
    </source>
</evidence>
<evidence type="ECO:0000313" key="2">
    <source>
        <dbReference type="Proteomes" id="UP000515135"/>
    </source>
</evidence>
<organism evidence="2 3">
    <name type="scientific">Branchiostoma belcheri</name>
    <name type="common">Amphioxus</name>
    <dbReference type="NCBI Taxonomy" id="7741"/>
    <lineage>
        <taxon>Eukaryota</taxon>
        <taxon>Metazoa</taxon>
        <taxon>Chordata</taxon>
        <taxon>Cephalochordata</taxon>
        <taxon>Leptocardii</taxon>
        <taxon>Amphioxiformes</taxon>
        <taxon>Branchiostomatidae</taxon>
        <taxon>Branchiostoma</taxon>
    </lineage>
</organism>
<dbReference type="GeneID" id="109486183"/>
<sequence length="136" mass="14532">MPIADFNGTWKAKSNDNLDAYLTAAGVPSEYWDTIKSGTVTHEFSQAGDSVTWKNTGNDGRSVTNTFKFGQAFSETGMDGKSHPTTITYEGGKLTSTCADIDGKGTKTLTVREAAGNTLTETITFGSVTAKLVYQK</sequence>
<evidence type="ECO:0000256" key="1">
    <source>
        <dbReference type="ARBA" id="ARBA00008390"/>
    </source>
</evidence>
<dbReference type="InterPro" id="IPR012674">
    <property type="entry name" value="Calycin"/>
</dbReference>
<accession>A0A6P4ZW92</accession>
<dbReference type="KEGG" id="bbel:109486183"/>
<dbReference type="Pfam" id="PF14651">
    <property type="entry name" value="Lipocalin_7"/>
    <property type="match status" value="1"/>
</dbReference>
<dbReference type="Gene3D" id="2.40.128.20">
    <property type="match status" value="1"/>
</dbReference>
<dbReference type="SUPFAM" id="SSF50814">
    <property type="entry name" value="Lipocalins"/>
    <property type="match status" value="1"/>
</dbReference>